<feature type="chain" id="PRO_5005201514" evidence="1">
    <location>
        <begin position="27"/>
        <end position="619"/>
    </location>
</feature>
<organism evidence="2 3">
    <name type="scientific">Schizopora paradoxa</name>
    <dbReference type="NCBI Taxonomy" id="27342"/>
    <lineage>
        <taxon>Eukaryota</taxon>
        <taxon>Fungi</taxon>
        <taxon>Dikarya</taxon>
        <taxon>Basidiomycota</taxon>
        <taxon>Agaricomycotina</taxon>
        <taxon>Agaricomycetes</taxon>
        <taxon>Hymenochaetales</taxon>
        <taxon>Schizoporaceae</taxon>
        <taxon>Schizopora</taxon>
    </lineage>
</organism>
<name>A0A0H2RH84_9AGAM</name>
<protein>
    <submittedName>
        <fullName evidence="2">Uncharacterized protein</fullName>
    </submittedName>
</protein>
<evidence type="ECO:0000313" key="2">
    <source>
        <dbReference type="EMBL" id="KLO11219.1"/>
    </source>
</evidence>
<sequence>MWNWASSPTEIISHIFFLCTVESVESDSIDLAYRTTTQPILLSHVCRRWRAISLATPRLWSVVVIGLGHVSPSSCYRLSRGHPLSFDEKSPRNSNSTLQIRTFLNRSSSAPLRLHIDLRDEGWTFQLPESSHPSDVYSDRLSIVLDLLFHHIRRWQDVEVLSDTWLPQHMFIKRCSRFPIPPKLRHLSLARCNAYFALEGALFSPAALGEHCVLFQSDGQGEDSFEFAPSLSDDEQCGEPHALQSVSLAGVHIDWGNCGQIFRGLSRLELKYHTAEVLPSRLELTKMLQSSESLESLSIVGWGHRPSSSGGERLSDNPSTRTSSLLEDRHRVYLPRLKEFTFGWVNASHASSLLSSIFTQEQNPFPALSELVLEDVTNSLDPPSNRDSSLVLNALSHLLTLPSPLAQRAPIRRLHHRHIFASISSEMRLFAACTGQYGVIEELTLQGTNENLLIALLRMAVASDDKGHENGDAESHTRENSQKDQAKFFLDRLTIQEGNFCVDSSVLRVFLQVFPVPVDFDSDGVCADFEDDATYWDPDEGRDVSCSEDGPANWIPSGISILSTSFTSDGHQETPERMKGGDSNTLAYDCDHPQAVAFIGQNVESSGYPIDFCCLPAIS</sequence>
<dbReference type="OrthoDB" id="3252356at2759"/>
<evidence type="ECO:0000313" key="3">
    <source>
        <dbReference type="Proteomes" id="UP000053477"/>
    </source>
</evidence>
<dbReference type="InParanoid" id="A0A0H2RH84"/>
<gene>
    <name evidence="2" type="ORF">SCHPADRAFT_482972</name>
</gene>
<accession>A0A0H2RH84</accession>
<keyword evidence="3" id="KW-1185">Reference proteome</keyword>
<dbReference type="EMBL" id="KQ086006">
    <property type="protein sequence ID" value="KLO11219.1"/>
    <property type="molecule type" value="Genomic_DNA"/>
</dbReference>
<dbReference type="Proteomes" id="UP000053477">
    <property type="component" value="Unassembled WGS sequence"/>
</dbReference>
<feature type="signal peptide" evidence="1">
    <location>
        <begin position="1"/>
        <end position="26"/>
    </location>
</feature>
<evidence type="ECO:0000256" key="1">
    <source>
        <dbReference type="SAM" id="SignalP"/>
    </source>
</evidence>
<dbReference type="STRING" id="27342.A0A0H2RH84"/>
<reference evidence="2 3" key="1">
    <citation type="submission" date="2015-04" db="EMBL/GenBank/DDBJ databases">
        <title>Complete genome sequence of Schizopora paradoxa KUC8140, a cosmopolitan wood degrader in East Asia.</title>
        <authorList>
            <consortium name="DOE Joint Genome Institute"/>
            <person name="Min B."/>
            <person name="Park H."/>
            <person name="Jang Y."/>
            <person name="Kim J.-J."/>
            <person name="Kim K.H."/>
            <person name="Pangilinan J."/>
            <person name="Lipzen A."/>
            <person name="Riley R."/>
            <person name="Grigoriev I.V."/>
            <person name="Spatafora J.W."/>
            <person name="Choi I.-G."/>
        </authorList>
    </citation>
    <scope>NUCLEOTIDE SEQUENCE [LARGE SCALE GENOMIC DNA]</scope>
    <source>
        <strain evidence="2 3">KUC8140</strain>
    </source>
</reference>
<keyword evidence="1" id="KW-0732">Signal</keyword>
<dbReference type="AlphaFoldDB" id="A0A0H2RH84"/>
<proteinExistence type="predicted"/>